<evidence type="ECO:0000313" key="8">
    <source>
        <dbReference type="EMBL" id="KAL3764180.1"/>
    </source>
</evidence>
<evidence type="ECO:0000256" key="5">
    <source>
        <dbReference type="ARBA" id="ARBA00023306"/>
    </source>
</evidence>
<dbReference type="GO" id="GO:0006260">
    <property type="term" value="P:DNA replication"/>
    <property type="evidence" value="ECO:0007669"/>
    <property type="project" value="UniProtKB-KW"/>
</dbReference>
<protein>
    <recommendedName>
        <fullName evidence="10">Chromosome transmission fidelity protein 8</fullName>
    </recommendedName>
</protein>
<dbReference type="EMBL" id="JALLBG020000108">
    <property type="protein sequence ID" value="KAL3764180.1"/>
    <property type="molecule type" value="Genomic_DNA"/>
</dbReference>
<comment type="similarity">
    <text evidence="6">Belongs to the CTF8 family.</text>
</comment>
<keyword evidence="5" id="KW-0131">Cell cycle</keyword>
<evidence type="ECO:0000256" key="7">
    <source>
        <dbReference type="SAM" id="MobiDB-lite"/>
    </source>
</evidence>
<proteinExistence type="inferred from homology"/>
<dbReference type="GO" id="GO:0003677">
    <property type="term" value="F:DNA binding"/>
    <property type="evidence" value="ECO:0007669"/>
    <property type="project" value="UniProtKB-KW"/>
</dbReference>
<gene>
    <name evidence="8" type="ORF">ACHAWU_003992</name>
</gene>
<evidence type="ECO:0000256" key="6">
    <source>
        <dbReference type="ARBA" id="ARBA00038447"/>
    </source>
</evidence>
<dbReference type="InterPro" id="IPR018607">
    <property type="entry name" value="Ctf8"/>
</dbReference>
<sequence length="146" mass="16280">MTMIIPIRAPSSSDPAGEAEWVMIELNGELLRPMDETMQPQPSQVNTSVDTIKRRVELGSLNFDADGAPTLIIGNHELKGSAIQLKEPFAILRKRKSNKISQMNDKDGYTSSESKRLKSHSGVHLEVVGVVKTKLMFDQYPKSIMR</sequence>
<dbReference type="Proteomes" id="UP001530293">
    <property type="component" value="Unassembled WGS sequence"/>
</dbReference>
<dbReference type="PANTHER" id="PTHR28605:SF1">
    <property type="entry name" value="CHROMOSOME TRANSMISSION FIDELITY FACTOR 8"/>
    <property type="match status" value="1"/>
</dbReference>
<keyword evidence="2" id="KW-0235">DNA replication</keyword>
<feature type="region of interest" description="Disordered" evidence="7">
    <location>
        <begin position="96"/>
        <end position="117"/>
    </location>
</feature>
<evidence type="ECO:0000256" key="1">
    <source>
        <dbReference type="ARBA" id="ARBA00004123"/>
    </source>
</evidence>
<evidence type="ECO:0000256" key="2">
    <source>
        <dbReference type="ARBA" id="ARBA00022705"/>
    </source>
</evidence>
<name>A0ABD3MJB4_9STRA</name>
<comment type="caution">
    <text evidence="8">The sequence shown here is derived from an EMBL/GenBank/DDBJ whole genome shotgun (WGS) entry which is preliminary data.</text>
</comment>
<dbReference type="GO" id="GO:0005634">
    <property type="term" value="C:nucleus"/>
    <property type="evidence" value="ECO:0007669"/>
    <property type="project" value="UniProtKB-SubCell"/>
</dbReference>
<dbReference type="PANTHER" id="PTHR28605">
    <property type="entry name" value="CTF8, CHROMOSOME TRANSMISSION FIDELITY FACTOR 8 HOMOLOG (S. CEREVISIAE)"/>
    <property type="match status" value="1"/>
</dbReference>
<accession>A0ABD3MJB4</accession>
<keyword evidence="4" id="KW-0539">Nucleus</keyword>
<evidence type="ECO:0000256" key="4">
    <source>
        <dbReference type="ARBA" id="ARBA00023242"/>
    </source>
</evidence>
<dbReference type="AlphaFoldDB" id="A0ABD3MJB4"/>
<reference evidence="8 9" key="1">
    <citation type="submission" date="2024-10" db="EMBL/GenBank/DDBJ databases">
        <title>Updated reference genomes for cyclostephanoid diatoms.</title>
        <authorList>
            <person name="Roberts W.R."/>
            <person name="Alverson A.J."/>
        </authorList>
    </citation>
    <scope>NUCLEOTIDE SEQUENCE [LARGE SCALE GENOMIC DNA]</scope>
    <source>
        <strain evidence="8 9">AJA232-27</strain>
    </source>
</reference>
<comment type="subcellular location">
    <subcellularLocation>
        <location evidence="1">Nucleus</location>
    </subcellularLocation>
</comment>
<evidence type="ECO:0008006" key="10">
    <source>
        <dbReference type="Google" id="ProtNLM"/>
    </source>
</evidence>
<dbReference type="Pfam" id="PF09696">
    <property type="entry name" value="Ctf8"/>
    <property type="match status" value="1"/>
</dbReference>
<organism evidence="8 9">
    <name type="scientific">Discostella pseudostelligera</name>
    <dbReference type="NCBI Taxonomy" id="259834"/>
    <lineage>
        <taxon>Eukaryota</taxon>
        <taxon>Sar</taxon>
        <taxon>Stramenopiles</taxon>
        <taxon>Ochrophyta</taxon>
        <taxon>Bacillariophyta</taxon>
        <taxon>Coscinodiscophyceae</taxon>
        <taxon>Thalassiosirophycidae</taxon>
        <taxon>Stephanodiscales</taxon>
        <taxon>Stephanodiscaceae</taxon>
        <taxon>Discostella</taxon>
    </lineage>
</organism>
<keyword evidence="9" id="KW-1185">Reference proteome</keyword>
<evidence type="ECO:0000313" key="9">
    <source>
        <dbReference type="Proteomes" id="UP001530293"/>
    </source>
</evidence>
<keyword evidence="3" id="KW-0238">DNA-binding</keyword>
<evidence type="ECO:0000256" key="3">
    <source>
        <dbReference type="ARBA" id="ARBA00023125"/>
    </source>
</evidence>
<feature type="compositionally biased region" description="Basic and acidic residues" evidence="7">
    <location>
        <begin position="104"/>
        <end position="116"/>
    </location>
</feature>